<sequence length="512" mass="57807">MFRNSGVQCFFCNSFLDKAPRDPRNFLCPHCTCWNRYDQYGEISSYEAAMQDESLNRKSYLRRGSPRKDRLPTTYSATPDRFCRTCSTNQTLIMNLLSNYLPPPESSEYDRRSVMLPEYQKSLERRYPPVCSNCQLIVDEQIKKSDQMARSQALGGWLKRSKSKATGTISSDASDIPASSHRPGRDIIAWRLRGLLWFVTLALSLWINHAGAFGSRPFNPMMVPGTFYPIFIFVSLLWTAWDPTYEILRRAQIQGRNLRIRGKQKYIIFQLSAWLSRLVTSILFALATWDADASYIGFTAFDGSQRSHVYFYVSLAIELLAFVGSCSVLRVTRPPKIRLLDGGASKASEGADVQEKKAGSRGTKAASQEPLDPLQPPDLFSLLSLSSKPVISPESKPSPVFGVPSLGKAQTPPPPGKDENAMDWTPTDGDASRRNARSEDQHDISSWIRRQHFFAPEKPTGLESLFEGTRLVDDVKMQDATKETRFGWRRYTNMGLESMASPEVTTFTEAVY</sequence>
<keyword evidence="4 7" id="KW-0472">Membrane</keyword>
<evidence type="ECO:0000313" key="9">
    <source>
        <dbReference type="EMBL" id="KIY45770.1"/>
    </source>
</evidence>
<evidence type="ECO:0000256" key="3">
    <source>
        <dbReference type="ARBA" id="ARBA00022989"/>
    </source>
</evidence>
<feature type="transmembrane region" description="Helical" evidence="7">
    <location>
        <begin position="188"/>
        <end position="207"/>
    </location>
</feature>
<dbReference type="GO" id="GO:0034992">
    <property type="term" value="C:microtubule organizing center attachment site"/>
    <property type="evidence" value="ECO:0007669"/>
    <property type="project" value="TreeGrafter"/>
</dbReference>
<evidence type="ECO:0000256" key="1">
    <source>
        <dbReference type="ARBA" id="ARBA00004473"/>
    </source>
</evidence>
<gene>
    <name evidence="9" type="ORF">FISHEDRAFT_66817</name>
</gene>
<dbReference type="GO" id="GO:0071765">
    <property type="term" value="P:nuclear inner membrane organization"/>
    <property type="evidence" value="ECO:0007669"/>
    <property type="project" value="InterPro"/>
</dbReference>
<dbReference type="PANTHER" id="PTHR28538:SF1">
    <property type="entry name" value="INTEGRAL INNER NUCLEAR MEMBRANE PROTEIN IMA1"/>
    <property type="match status" value="1"/>
</dbReference>
<feature type="transmembrane region" description="Helical" evidence="7">
    <location>
        <begin position="266"/>
        <end position="289"/>
    </location>
</feature>
<evidence type="ECO:0000256" key="4">
    <source>
        <dbReference type="ARBA" id="ARBA00023136"/>
    </source>
</evidence>
<keyword evidence="10" id="KW-1185">Reference proteome</keyword>
<dbReference type="OrthoDB" id="5966927at2759"/>
<feature type="region of interest" description="Disordered" evidence="6">
    <location>
        <begin position="341"/>
        <end position="376"/>
    </location>
</feature>
<dbReference type="GO" id="GO:0034506">
    <property type="term" value="C:chromosome, centromeric core domain"/>
    <property type="evidence" value="ECO:0007669"/>
    <property type="project" value="TreeGrafter"/>
</dbReference>
<comment type="subcellular location">
    <subcellularLocation>
        <location evidence="1">Nucleus inner membrane</location>
        <topology evidence="1">Multi-pass membrane protein</topology>
    </subcellularLocation>
</comment>
<evidence type="ECO:0000313" key="10">
    <source>
        <dbReference type="Proteomes" id="UP000054144"/>
    </source>
</evidence>
<reference evidence="9 10" key="1">
    <citation type="journal article" date="2015" name="Fungal Genet. Biol.">
        <title>Evolution of novel wood decay mechanisms in Agaricales revealed by the genome sequences of Fistulina hepatica and Cylindrobasidium torrendii.</title>
        <authorList>
            <person name="Floudas D."/>
            <person name="Held B.W."/>
            <person name="Riley R."/>
            <person name="Nagy L.G."/>
            <person name="Koehler G."/>
            <person name="Ransdell A.S."/>
            <person name="Younus H."/>
            <person name="Chow J."/>
            <person name="Chiniquy J."/>
            <person name="Lipzen A."/>
            <person name="Tritt A."/>
            <person name="Sun H."/>
            <person name="Haridas S."/>
            <person name="LaButti K."/>
            <person name="Ohm R.A."/>
            <person name="Kues U."/>
            <person name="Blanchette R.A."/>
            <person name="Grigoriev I.V."/>
            <person name="Minto R.E."/>
            <person name="Hibbett D.S."/>
        </authorList>
    </citation>
    <scope>NUCLEOTIDE SEQUENCE [LARGE SCALE GENOMIC DNA]</scope>
    <source>
        <strain evidence="9 10">ATCC 64428</strain>
    </source>
</reference>
<keyword evidence="5" id="KW-0539">Nucleus</keyword>
<accession>A0A0D7A4V4</accession>
<feature type="compositionally biased region" description="Low complexity" evidence="6">
    <location>
        <begin position="367"/>
        <end position="376"/>
    </location>
</feature>
<evidence type="ECO:0000259" key="8">
    <source>
        <dbReference type="Pfam" id="PF09779"/>
    </source>
</evidence>
<name>A0A0D7A4V4_9AGAR</name>
<proteinExistence type="predicted"/>
<feature type="transmembrane region" description="Helical" evidence="7">
    <location>
        <begin position="227"/>
        <end position="245"/>
    </location>
</feature>
<feature type="domain" description="Ima1 N-terminal" evidence="8">
    <location>
        <begin position="7"/>
        <end position="137"/>
    </location>
</feature>
<dbReference type="PANTHER" id="PTHR28538">
    <property type="entry name" value="INTEGRAL INNER NUCLEAR MEMBRANE PROTEIN IMA1"/>
    <property type="match status" value="1"/>
</dbReference>
<evidence type="ECO:0000256" key="2">
    <source>
        <dbReference type="ARBA" id="ARBA00022692"/>
    </source>
</evidence>
<feature type="region of interest" description="Disordered" evidence="6">
    <location>
        <begin position="394"/>
        <end position="442"/>
    </location>
</feature>
<keyword evidence="3 7" id="KW-1133">Transmembrane helix</keyword>
<dbReference type="Pfam" id="PF09779">
    <property type="entry name" value="Ima1_N"/>
    <property type="match status" value="1"/>
</dbReference>
<protein>
    <recommendedName>
        <fullName evidence="8">Ima1 N-terminal domain-containing protein</fullName>
    </recommendedName>
</protein>
<dbReference type="InterPro" id="IPR018617">
    <property type="entry name" value="Ima1_N"/>
</dbReference>
<dbReference type="AlphaFoldDB" id="A0A0D7A4V4"/>
<keyword evidence="2 7" id="KW-0812">Transmembrane</keyword>
<dbReference type="GO" id="GO:0044732">
    <property type="term" value="C:mitotic spindle pole body"/>
    <property type="evidence" value="ECO:0007669"/>
    <property type="project" value="TreeGrafter"/>
</dbReference>
<evidence type="ECO:0000256" key="5">
    <source>
        <dbReference type="ARBA" id="ARBA00023242"/>
    </source>
</evidence>
<dbReference type="EMBL" id="KN882046">
    <property type="protein sequence ID" value="KIY45770.1"/>
    <property type="molecule type" value="Genomic_DNA"/>
</dbReference>
<dbReference type="Proteomes" id="UP000054144">
    <property type="component" value="Unassembled WGS sequence"/>
</dbReference>
<dbReference type="GO" id="GO:0005637">
    <property type="term" value="C:nuclear inner membrane"/>
    <property type="evidence" value="ECO:0007669"/>
    <property type="project" value="UniProtKB-SubCell"/>
</dbReference>
<dbReference type="InterPro" id="IPR042321">
    <property type="entry name" value="Ima1"/>
</dbReference>
<feature type="compositionally biased region" description="Basic and acidic residues" evidence="6">
    <location>
        <begin position="430"/>
        <end position="442"/>
    </location>
</feature>
<feature type="transmembrane region" description="Helical" evidence="7">
    <location>
        <begin position="309"/>
        <end position="329"/>
    </location>
</feature>
<evidence type="ECO:0000256" key="6">
    <source>
        <dbReference type="SAM" id="MobiDB-lite"/>
    </source>
</evidence>
<evidence type="ECO:0000256" key="7">
    <source>
        <dbReference type="SAM" id="Phobius"/>
    </source>
</evidence>
<organism evidence="9 10">
    <name type="scientific">Fistulina hepatica ATCC 64428</name>
    <dbReference type="NCBI Taxonomy" id="1128425"/>
    <lineage>
        <taxon>Eukaryota</taxon>
        <taxon>Fungi</taxon>
        <taxon>Dikarya</taxon>
        <taxon>Basidiomycota</taxon>
        <taxon>Agaricomycotina</taxon>
        <taxon>Agaricomycetes</taxon>
        <taxon>Agaricomycetidae</taxon>
        <taxon>Agaricales</taxon>
        <taxon>Fistulinaceae</taxon>
        <taxon>Fistulina</taxon>
    </lineage>
</organism>